<evidence type="ECO:0000313" key="2">
    <source>
        <dbReference type="Proteomes" id="UP000792575"/>
    </source>
</evidence>
<name>A0A916KP35_9POXV</name>
<dbReference type="Pfam" id="PF03339">
    <property type="entry name" value="Pox_L3_FP4"/>
    <property type="match status" value="1"/>
</dbReference>
<accession>A0A916KP35</accession>
<reference evidence="1" key="1">
    <citation type="journal article" date="2013" name="J. Virol.">
        <title>New Insights into the Evolution of Entomopoxvirinae from the Complete Genome Sequences of Four Entomopoxviruses Infecting Adoxophyes honmai, Choristoneura biennis, Choristoneura rosaceana, and Mythimna separata.</title>
        <authorList>
            <person name="Theze J."/>
            <person name="Takatsuka J."/>
            <person name="Li Z."/>
            <person name="Gallais J."/>
            <person name="Doucet D."/>
            <person name="Arif B."/>
            <person name="Nakai M."/>
            <person name="Herniou E.A."/>
        </authorList>
    </citation>
    <scope>NUCLEOTIDE SEQUENCE</scope>
    <source>
        <strain evidence="1">Tokyo</strain>
    </source>
</reference>
<dbReference type="RefSeq" id="YP_008003889.1">
    <property type="nucleotide sequence ID" value="NC_021247.1"/>
</dbReference>
<protein>
    <submittedName>
        <fullName evidence="1">Internal Virion Protein (Cop-L3L)</fullName>
    </submittedName>
</protein>
<dbReference type="InterPro" id="IPR005007">
    <property type="entry name" value="Poxvirus_L3/FP4"/>
</dbReference>
<keyword evidence="2" id="KW-1185">Reference proteome</keyword>
<sequence>MSDNTFINNNIFNKELITLNEYLKNAFVNKESDKQILNNINVDNFNEKRLKTHFLYSSVILVNNPLICIKNFKYSKEYTIEDISSFACWENLSKMVEKREAIGFPLIYKYILNNKNNKNIYDVLFESNITYTKFNAVYDYTFSSMARLDSIKFQKLLISYTLYKNNILYYGKLDYDVYNIPKTNIMFKVQDLYFIFELVILVVLSPSSKIFYLNGFNSKSENVYINDVLEDFRECTDKNFIEYFMACLNKYIDYNNIPSIPPLIIKDIEHISEKPIRGSLVKIRAINDKFHYGILVDYFDDNYKVCITSSSSPKNIFNHIVYLNRENIFKSEQIISITKGYYVIGKNEYCFM</sequence>
<dbReference type="KEGG" id="vg:15613995"/>
<gene>
    <name evidence="1" type="ORF">AHEV_066</name>
</gene>
<organism evidence="1 2">
    <name type="scientific">Adoxophyes honmai entomopoxvirus 'L'</name>
    <dbReference type="NCBI Taxonomy" id="1293540"/>
    <lineage>
        <taxon>Viruses</taxon>
        <taxon>Varidnaviria</taxon>
        <taxon>Bamfordvirae</taxon>
        <taxon>Nucleocytoviricota</taxon>
        <taxon>Pokkesviricetes</taxon>
        <taxon>Chitovirales</taxon>
        <taxon>Poxviridae</taxon>
        <taxon>Entomopoxvirinae</taxon>
        <taxon>Betaentomopoxvirus</taxon>
        <taxon>Betaentomopoxvirus ahonmai</taxon>
    </lineage>
</organism>
<proteinExistence type="predicted"/>
<dbReference type="Proteomes" id="UP000792575">
    <property type="component" value="Genome"/>
</dbReference>
<dbReference type="EMBL" id="HF679131">
    <property type="protein sequence ID" value="CCU55387.1"/>
    <property type="molecule type" value="Genomic_DNA"/>
</dbReference>
<dbReference type="GeneID" id="15613995"/>
<dbReference type="OrthoDB" id="7894at10239"/>
<evidence type="ECO:0000313" key="1">
    <source>
        <dbReference type="EMBL" id="CCU55387.1"/>
    </source>
</evidence>